<dbReference type="InterPro" id="IPR016181">
    <property type="entry name" value="Acyl_CoA_acyltransferase"/>
</dbReference>
<dbReference type="EMBL" id="PYAX01000024">
    <property type="protein sequence ID" value="PSL48648.1"/>
    <property type="molecule type" value="Genomic_DNA"/>
</dbReference>
<evidence type="ECO:0000313" key="3">
    <source>
        <dbReference type="Proteomes" id="UP000241118"/>
    </source>
</evidence>
<evidence type="ECO:0000313" key="2">
    <source>
        <dbReference type="EMBL" id="PSL48648.1"/>
    </source>
</evidence>
<proteinExistence type="predicted"/>
<protein>
    <submittedName>
        <fullName evidence="2">FR47-like protein</fullName>
    </submittedName>
</protein>
<gene>
    <name evidence="2" type="ORF">B0I31_12435</name>
</gene>
<dbReference type="Gene3D" id="3.40.630.30">
    <property type="match status" value="1"/>
</dbReference>
<reference evidence="2 3" key="1">
    <citation type="submission" date="2018-03" db="EMBL/GenBank/DDBJ databases">
        <title>Genomic Encyclopedia of Type Strains, Phase III (KMG-III): the genomes of soil and plant-associated and newly described type strains.</title>
        <authorList>
            <person name="Whitman W."/>
        </authorList>
    </citation>
    <scope>NUCLEOTIDE SEQUENCE [LARGE SCALE GENOMIC DNA]</scope>
    <source>
        <strain evidence="2 3">CGMCC 4.7097</strain>
    </source>
</reference>
<dbReference type="InterPro" id="IPR000182">
    <property type="entry name" value="GNAT_dom"/>
</dbReference>
<dbReference type="OrthoDB" id="4966223at2"/>
<dbReference type="AlphaFoldDB" id="A0A2P8HQZ5"/>
<dbReference type="Pfam" id="PF08445">
    <property type="entry name" value="FR47"/>
    <property type="match status" value="1"/>
</dbReference>
<organism evidence="2 3">
    <name type="scientific">Saccharothrix carnea</name>
    <dbReference type="NCBI Taxonomy" id="1280637"/>
    <lineage>
        <taxon>Bacteria</taxon>
        <taxon>Bacillati</taxon>
        <taxon>Actinomycetota</taxon>
        <taxon>Actinomycetes</taxon>
        <taxon>Pseudonocardiales</taxon>
        <taxon>Pseudonocardiaceae</taxon>
        <taxon>Saccharothrix</taxon>
    </lineage>
</organism>
<name>A0A2P8HQZ5_SACCR</name>
<feature type="domain" description="N-acetyltransferase" evidence="1">
    <location>
        <begin position="54"/>
        <end position="216"/>
    </location>
</feature>
<dbReference type="SUPFAM" id="SSF55729">
    <property type="entry name" value="Acyl-CoA N-acyltransferases (Nat)"/>
    <property type="match status" value="1"/>
</dbReference>
<comment type="caution">
    <text evidence="2">The sequence shown here is derived from an EMBL/GenBank/DDBJ whole genome shotgun (WGS) entry which is preliminary data.</text>
</comment>
<dbReference type="InterPro" id="IPR013653">
    <property type="entry name" value="GCN5-like_dom"/>
</dbReference>
<dbReference type="Proteomes" id="UP000241118">
    <property type="component" value="Unassembled WGS sequence"/>
</dbReference>
<sequence>MPFVNTAEAVRAWVYGWTVSRGAADPVPEPWGYTVDVGLPGHVMRHVLTDADESVVRKITENTTAPGAWLKTFVPPEALEPRLAPGWSLAGGLGFLMTATLRADAPAEPASGYLLRTWTRAGVTRVLVRTTTGTLAARGQVAVTGPTAVVDQIETYPDHQRRGLGRVVMRTLTNAAADAGATAGVLGATPDGRALYETLGWREVAPLTGAMRDPLDR</sequence>
<keyword evidence="3" id="KW-1185">Reference proteome</keyword>
<dbReference type="GO" id="GO:0016747">
    <property type="term" value="F:acyltransferase activity, transferring groups other than amino-acyl groups"/>
    <property type="evidence" value="ECO:0007669"/>
    <property type="project" value="InterPro"/>
</dbReference>
<evidence type="ECO:0000259" key="1">
    <source>
        <dbReference type="PROSITE" id="PS51186"/>
    </source>
</evidence>
<dbReference type="PROSITE" id="PS51186">
    <property type="entry name" value="GNAT"/>
    <property type="match status" value="1"/>
</dbReference>
<accession>A0A2P8HQZ5</accession>